<evidence type="ECO:0000313" key="2">
    <source>
        <dbReference type="Proteomes" id="UP000031553"/>
    </source>
</evidence>
<comment type="caution">
    <text evidence="1">The sequence shown here is derived from an EMBL/GenBank/DDBJ whole genome shotgun (WGS) entry which is preliminary data.</text>
</comment>
<dbReference type="SUPFAM" id="SSF56529">
    <property type="entry name" value="FAH"/>
    <property type="match status" value="1"/>
</dbReference>
<proteinExistence type="predicted"/>
<dbReference type="GO" id="GO:0003824">
    <property type="term" value="F:catalytic activity"/>
    <property type="evidence" value="ECO:0007669"/>
    <property type="project" value="InterPro"/>
</dbReference>
<evidence type="ECO:0008006" key="3">
    <source>
        <dbReference type="Google" id="ProtNLM"/>
    </source>
</evidence>
<dbReference type="Pfam" id="PF11010">
    <property type="entry name" value="DUF2848"/>
    <property type="match status" value="1"/>
</dbReference>
<reference evidence="1 2" key="1">
    <citation type="submission" date="2015-07" db="EMBL/GenBank/DDBJ databases">
        <title>Draft Genome Sequence of Komagataeibacter intermedius Strain AF2, Isolated from Kombucha Tea.</title>
        <authorList>
            <person name="Santos R.A."/>
            <person name="Berretta A.A."/>
            <person name="Barud H.S."/>
            <person name="Ribeiro S.J."/>
            <person name="Gonzalez-Garcia L.N."/>
            <person name="Zucchi T.D."/>
            <person name="Goldman G.H."/>
            <person name="Riano-Pachon D.M."/>
        </authorList>
    </citation>
    <scope>NUCLEOTIDE SEQUENCE [LARGE SCALE GENOMIC DNA]</scope>
    <source>
        <strain evidence="1 2">AF2</strain>
    </source>
</reference>
<gene>
    <name evidence="1" type="ORF">GLUCOINTEAF2_0202544</name>
</gene>
<dbReference type="Proteomes" id="UP000031553">
    <property type="component" value="Unassembled WGS sequence"/>
</dbReference>
<protein>
    <recommendedName>
        <fullName evidence="3">DUF2848 domain-containing protein</fullName>
    </recommendedName>
</protein>
<sequence length="226" mass="25250">MLHFTRMTQDGQDHITCAPNRLIIAGWAGRDMAAIEEHIVELEAIGVPRPSSVPVYYRVARDLLLQADRVQILGSTSSGEVEPVLLALADGWWVGIGSDHTDREAETIGIALSKQLCCKPVSRVLWKWEDVADHWDMLIMRSWATIDGMRVLYQEGPVNSLRAPDNLVDNLPDTIAFTPGDMMFCGTLSVKGGIRPAQRFEMELEDPVLKRSIRHAYDLDMLPVVS</sequence>
<dbReference type="EMBL" id="JUFX02000191">
    <property type="protein sequence ID" value="KPH86838.1"/>
    <property type="molecule type" value="Genomic_DNA"/>
</dbReference>
<dbReference type="OrthoDB" id="9792678at2"/>
<accession>A0A0N1FAV9</accession>
<name>A0A0N1FAV9_9PROT</name>
<dbReference type="InterPro" id="IPR036663">
    <property type="entry name" value="Fumarylacetoacetase_C_sf"/>
</dbReference>
<dbReference type="InterPro" id="IPR021269">
    <property type="entry name" value="DUF2848"/>
</dbReference>
<dbReference type="AlphaFoldDB" id="A0A0N1FAV9"/>
<evidence type="ECO:0000313" key="1">
    <source>
        <dbReference type="EMBL" id="KPH86838.1"/>
    </source>
</evidence>
<organism evidence="1 2">
    <name type="scientific">Komagataeibacter intermedius AF2</name>
    <dbReference type="NCBI Taxonomy" id="1458464"/>
    <lineage>
        <taxon>Bacteria</taxon>
        <taxon>Pseudomonadati</taxon>
        <taxon>Pseudomonadota</taxon>
        <taxon>Alphaproteobacteria</taxon>
        <taxon>Acetobacterales</taxon>
        <taxon>Acetobacteraceae</taxon>
        <taxon>Komagataeibacter</taxon>
    </lineage>
</organism>
<dbReference type="RefSeq" id="WP_039735335.1">
    <property type="nucleotide sequence ID" value="NZ_JUFX02000191.1"/>
</dbReference>